<dbReference type="AlphaFoldDB" id="B0WP34"/>
<dbReference type="VEuPathDB" id="VectorBase:CQUJHB020408"/>
<proteinExistence type="predicted"/>
<dbReference type="EMBL" id="DS232019">
    <property type="protein sequence ID" value="EDS32073.1"/>
    <property type="molecule type" value="Genomic_DNA"/>
</dbReference>
<reference evidence="2" key="2">
    <citation type="submission" date="2021-02" db="UniProtKB">
        <authorList>
            <consortium name="EnsemblMetazoa"/>
        </authorList>
    </citation>
    <scope>IDENTIFICATION</scope>
    <source>
        <strain evidence="2">JHB</strain>
    </source>
</reference>
<keyword evidence="3" id="KW-1185">Reference proteome</keyword>
<organism>
    <name type="scientific">Culex quinquefasciatus</name>
    <name type="common">Southern house mosquito</name>
    <name type="synonym">Culex pungens</name>
    <dbReference type="NCBI Taxonomy" id="7176"/>
    <lineage>
        <taxon>Eukaryota</taxon>
        <taxon>Metazoa</taxon>
        <taxon>Ecdysozoa</taxon>
        <taxon>Arthropoda</taxon>
        <taxon>Hexapoda</taxon>
        <taxon>Insecta</taxon>
        <taxon>Pterygota</taxon>
        <taxon>Neoptera</taxon>
        <taxon>Endopterygota</taxon>
        <taxon>Diptera</taxon>
        <taxon>Nematocera</taxon>
        <taxon>Culicoidea</taxon>
        <taxon>Culicidae</taxon>
        <taxon>Culicinae</taxon>
        <taxon>Culicini</taxon>
        <taxon>Culex</taxon>
        <taxon>Culex</taxon>
    </lineage>
</organism>
<evidence type="ECO:0000313" key="2">
    <source>
        <dbReference type="EnsemblMetazoa" id="CPIJ008714-PA"/>
    </source>
</evidence>
<dbReference type="PROSITE" id="PS51257">
    <property type="entry name" value="PROKAR_LIPOPROTEIN"/>
    <property type="match status" value="1"/>
</dbReference>
<name>B0WP34_CULQU</name>
<dbReference type="VEuPathDB" id="VectorBase:CPIJ008714"/>
<dbReference type="KEGG" id="cqu:CpipJ_CPIJ008714"/>
<sequence>MSPSGHREEALSYVLRAIEYLASVHAGAFSCVLFDVAPQRPFDNILEGILQAPRLEHVTKYVVNGTKAHPELDEIDLGSKLARKPLLLVLYIRKEFLSFANRGTTRNIFNFFCEFDPTTKVIPLLIMSECNYFTFWWITKVLKDLKSSPRMHDLFFWHHFAPYMRDWSKLDFLPTGNVDGWLYYDTTIAEKDHEKISLPKQTSTLTTCSQLG</sequence>
<dbReference type="InParanoid" id="B0WP34"/>
<protein>
    <submittedName>
        <fullName evidence="1 2">Uncharacterized protein</fullName>
    </submittedName>
</protein>
<gene>
    <name evidence="2" type="primary">6041170</name>
    <name evidence="1" type="ORF">CpipJ_CPIJ008714</name>
</gene>
<evidence type="ECO:0000313" key="1">
    <source>
        <dbReference type="EMBL" id="EDS32073.1"/>
    </source>
</evidence>
<dbReference type="Proteomes" id="UP000002320">
    <property type="component" value="Unassembled WGS sequence"/>
</dbReference>
<dbReference type="EnsemblMetazoa" id="CPIJ008714-RA">
    <property type="protein sequence ID" value="CPIJ008714-PA"/>
    <property type="gene ID" value="CPIJ008714"/>
</dbReference>
<evidence type="ECO:0000313" key="3">
    <source>
        <dbReference type="Proteomes" id="UP000002320"/>
    </source>
</evidence>
<accession>B0WP34</accession>
<reference evidence="1" key="1">
    <citation type="submission" date="2007-03" db="EMBL/GenBank/DDBJ databases">
        <title>Annotation of Culex pipiens quinquefasciatus.</title>
        <authorList>
            <consortium name="The Broad Institute Genome Sequencing Platform"/>
            <person name="Atkinson P.W."/>
            <person name="Hemingway J."/>
            <person name="Christensen B.M."/>
            <person name="Higgs S."/>
            <person name="Kodira C."/>
            <person name="Hannick L."/>
            <person name="Megy K."/>
            <person name="O'Leary S."/>
            <person name="Pearson M."/>
            <person name="Haas B.J."/>
            <person name="Mauceli E."/>
            <person name="Wortman J.R."/>
            <person name="Lee N.H."/>
            <person name="Guigo R."/>
            <person name="Stanke M."/>
            <person name="Alvarado L."/>
            <person name="Amedeo P."/>
            <person name="Antoine C.H."/>
            <person name="Arensburger P."/>
            <person name="Bidwell S.L."/>
            <person name="Crawford M."/>
            <person name="Camaro F."/>
            <person name="Devon K."/>
            <person name="Engels R."/>
            <person name="Hammond M."/>
            <person name="Howarth C."/>
            <person name="Koehrsen M."/>
            <person name="Lawson D."/>
            <person name="Montgomery P."/>
            <person name="Nene V."/>
            <person name="Nusbaum C."/>
            <person name="Puiu D."/>
            <person name="Romero-Severson J."/>
            <person name="Severson D.W."/>
            <person name="Shumway M."/>
            <person name="Sisk P."/>
            <person name="Stolte C."/>
            <person name="Zeng Q."/>
            <person name="Eisenstadt E."/>
            <person name="Fraser-Liggett C."/>
            <person name="Strausberg R."/>
            <person name="Galagan J."/>
            <person name="Birren B."/>
            <person name="Collins F.H."/>
        </authorList>
    </citation>
    <scope>NUCLEOTIDE SEQUENCE [LARGE SCALE GENOMIC DNA]</scope>
    <source>
        <strain evidence="1">JHB</strain>
    </source>
</reference>
<dbReference type="HOGENOM" id="CLU_1300762_0_0_1"/>